<accession>A0A151Y311</accession>
<protein>
    <submittedName>
        <fullName evidence="1">Uncharacterized protein</fullName>
    </submittedName>
</protein>
<dbReference type="STRING" id="1806892.AZH43_10595"/>
<keyword evidence="2" id="KW-1185">Reference proteome</keyword>
<comment type="caution">
    <text evidence="1">The sequence shown here is derived from an EMBL/GenBank/DDBJ whole genome shotgun (WGS) entry which is preliminary data.</text>
</comment>
<dbReference type="AlphaFoldDB" id="A0A151Y311"/>
<name>A0A151Y311_9GAMM</name>
<gene>
    <name evidence="1" type="ORF">AZH43_10595</name>
</gene>
<dbReference type="Proteomes" id="UP000076276">
    <property type="component" value="Unassembled WGS sequence"/>
</dbReference>
<organism evidence="1 2">
    <name type="scientific">Acinetobacter pragensis</name>
    <dbReference type="NCBI Taxonomy" id="1806892"/>
    <lineage>
        <taxon>Bacteria</taxon>
        <taxon>Pseudomonadati</taxon>
        <taxon>Pseudomonadota</taxon>
        <taxon>Gammaproteobacteria</taxon>
        <taxon>Moraxellales</taxon>
        <taxon>Moraxellaceae</taxon>
        <taxon>Acinetobacter</taxon>
    </lineage>
</organism>
<evidence type="ECO:0000313" key="1">
    <source>
        <dbReference type="EMBL" id="KYQ72377.1"/>
    </source>
</evidence>
<dbReference type="EMBL" id="LUAW01000016">
    <property type="protein sequence ID" value="KYQ72377.1"/>
    <property type="molecule type" value="Genomic_DNA"/>
</dbReference>
<reference evidence="1 2" key="1">
    <citation type="submission" date="2016-03" db="EMBL/GenBank/DDBJ databases">
        <title>Acinetobacter genomospecies 28 strain ANC 4149.</title>
        <authorList>
            <person name="Radolfova-Krizova L."/>
            <person name="Nemec A."/>
        </authorList>
    </citation>
    <scope>NUCLEOTIDE SEQUENCE [LARGE SCALE GENOMIC DNA]</scope>
    <source>
        <strain evidence="1 2">ANC 4149</strain>
    </source>
</reference>
<proteinExistence type="predicted"/>
<evidence type="ECO:0000313" key="2">
    <source>
        <dbReference type="Proteomes" id="UP000076276"/>
    </source>
</evidence>
<sequence>MFALIKQTKIDYLRSHALLRIVQLYCKNCLWIGSSLEPLDALKQSPFYDMNFQQKAPKPSYFNVLKLPLVQSNPSIFLIKA</sequence>